<proteinExistence type="predicted"/>
<dbReference type="SMART" id="SM00317">
    <property type="entry name" value="SET"/>
    <property type="match status" value="1"/>
</dbReference>
<dbReference type="Pfam" id="PF00856">
    <property type="entry name" value="SET"/>
    <property type="match status" value="1"/>
</dbReference>
<dbReference type="InterPro" id="IPR046341">
    <property type="entry name" value="SET_dom_sf"/>
</dbReference>
<dbReference type="PANTHER" id="PTHR47420:SF3">
    <property type="entry name" value="HISTONE-LYSINE N-METHYLTRANSFERASE ASHR2"/>
    <property type="match status" value="1"/>
</dbReference>
<reference evidence="3 4" key="1">
    <citation type="submission" date="2018-10" db="EMBL/GenBank/DDBJ databases">
        <title>A high-quality apple genome assembly.</title>
        <authorList>
            <person name="Hu J."/>
        </authorList>
    </citation>
    <scope>NUCLEOTIDE SEQUENCE [LARGE SCALE GENOMIC DNA]</scope>
    <source>
        <strain evidence="4">cv. HFTH1</strain>
        <tissue evidence="3">Young leaf</tissue>
    </source>
</reference>
<dbReference type="InterPro" id="IPR044238">
    <property type="entry name" value="ASHR2-like"/>
</dbReference>
<organism evidence="3 4">
    <name type="scientific">Malus domestica</name>
    <name type="common">Apple</name>
    <name type="synonym">Pyrus malus</name>
    <dbReference type="NCBI Taxonomy" id="3750"/>
    <lineage>
        <taxon>Eukaryota</taxon>
        <taxon>Viridiplantae</taxon>
        <taxon>Streptophyta</taxon>
        <taxon>Embryophyta</taxon>
        <taxon>Tracheophyta</taxon>
        <taxon>Spermatophyta</taxon>
        <taxon>Magnoliopsida</taxon>
        <taxon>eudicotyledons</taxon>
        <taxon>Gunneridae</taxon>
        <taxon>Pentapetalae</taxon>
        <taxon>rosids</taxon>
        <taxon>fabids</taxon>
        <taxon>Rosales</taxon>
        <taxon>Rosaceae</taxon>
        <taxon>Amygdaloideae</taxon>
        <taxon>Maleae</taxon>
        <taxon>Malus</taxon>
    </lineage>
</organism>
<dbReference type="Gene3D" id="1.10.220.160">
    <property type="match status" value="1"/>
</dbReference>
<dbReference type="CDD" id="cd20071">
    <property type="entry name" value="SET_SMYD"/>
    <property type="match status" value="1"/>
</dbReference>
<feature type="domain" description="SET" evidence="2">
    <location>
        <begin position="4"/>
        <end position="270"/>
    </location>
</feature>
<evidence type="ECO:0000313" key="3">
    <source>
        <dbReference type="EMBL" id="RXH71721.1"/>
    </source>
</evidence>
<gene>
    <name evidence="3" type="ORF">DVH24_025222</name>
</gene>
<keyword evidence="4" id="KW-1185">Reference proteome</keyword>
<dbReference type="SUPFAM" id="SSF82199">
    <property type="entry name" value="SET domain"/>
    <property type="match status" value="1"/>
</dbReference>
<evidence type="ECO:0000259" key="2">
    <source>
        <dbReference type="PROSITE" id="PS50280"/>
    </source>
</evidence>
<dbReference type="InterPro" id="IPR001214">
    <property type="entry name" value="SET_dom"/>
</dbReference>
<dbReference type="PROSITE" id="PS50280">
    <property type="entry name" value="SET"/>
    <property type="match status" value="1"/>
</dbReference>
<feature type="compositionally biased region" description="Acidic residues" evidence="1">
    <location>
        <begin position="305"/>
        <end position="330"/>
    </location>
</feature>
<dbReference type="Gene3D" id="2.170.270.10">
    <property type="entry name" value="SET domain"/>
    <property type="match status" value="1"/>
</dbReference>
<dbReference type="AlphaFoldDB" id="A0A498HRE0"/>
<name>A0A498HRE0_MALDO</name>
<evidence type="ECO:0000313" key="4">
    <source>
        <dbReference type="Proteomes" id="UP000290289"/>
    </source>
</evidence>
<accession>A0A498HRE0</accession>
<comment type="caution">
    <text evidence="3">The sequence shown here is derived from an EMBL/GenBank/DDBJ whole genome shotgun (WGS) entry which is preliminary data.</text>
</comment>
<feature type="region of interest" description="Disordered" evidence="1">
    <location>
        <begin position="304"/>
        <end position="331"/>
    </location>
</feature>
<dbReference type="Gene3D" id="6.10.140.2220">
    <property type="match status" value="1"/>
</dbReference>
<dbReference type="STRING" id="3750.A0A498HRE0"/>
<dbReference type="EMBL" id="RDQH01000342">
    <property type="protein sequence ID" value="RXH71721.1"/>
    <property type="molecule type" value="Genomic_DNA"/>
</dbReference>
<sequence>MTKESLRVTEIEGRGRGLVAAQPLRGGEIVLRDSPILLYSALSLVAPSPQPYCQHCFKTLQKPQPQAQPQVCPLCSHHVFCGPHCLSTALSSSHSPWACYALRLLRDSPSPLSGQPLERQVQASFLIAAYNLAAVSPSDFQILLSLQGQPHDLAGADTTAAAQFLHSLISTLCAPHPVFLEQPFTVELSAALLAKDKLNAFGLMEPFTELSQRASRAYAIYPKASFFNHDCLPNACRFDYIDTDSEHNTDMVIRMIHDVPAGREICLSYFPVNQSYSNRQRTLAEDYGFACQCDRCKVETNWSDNEGEEEEECMDEDQDQEMEAALESELESGNNIEEAEAQAQREAGNNVEEAEAQAQGESDFPHAYFFLRFMCNRTNCWGTLAPLPPKDDGTPSNVMECNVCGNLKKDEDS</sequence>
<dbReference type="PANTHER" id="PTHR47420">
    <property type="entry name" value="HISTONE-LYSINE N-METHYLTRANSFERASE ASHR2"/>
    <property type="match status" value="1"/>
</dbReference>
<evidence type="ECO:0000256" key="1">
    <source>
        <dbReference type="SAM" id="MobiDB-lite"/>
    </source>
</evidence>
<protein>
    <recommendedName>
        <fullName evidence="2">SET domain-containing protein</fullName>
    </recommendedName>
</protein>
<dbReference type="Proteomes" id="UP000290289">
    <property type="component" value="Chromosome 16"/>
</dbReference>